<feature type="transmembrane region" description="Helical" evidence="1">
    <location>
        <begin position="6"/>
        <end position="24"/>
    </location>
</feature>
<dbReference type="EMBL" id="JBHRSS010000001">
    <property type="protein sequence ID" value="MFC3102609.1"/>
    <property type="molecule type" value="Genomic_DNA"/>
</dbReference>
<keyword evidence="1" id="KW-0812">Transmembrane</keyword>
<keyword evidence="3" id="KW-1185">Reference proteome</keyword>
<evidence type="ECO:0000313" key="2">
    <source>
        <dbReference type="EMBL" id="MFC3102609.1"/>
    </source>
</evidence>
<comment type="caution">
    <text evidence="2">The sequence shown here is derived from an EMBL/GenBank/DDBJ whole genome shotgun (WGS) entry which is preliminary data.</text>
</comment>
<keyword evidence="1" id="KW-0472">Membrane</keyword>
<organism evidence="2 3">
    <name type="scientific">Salinisphaera aquimarina</name>
    <dbReference type="NCBI Taxonomy" id="2094031"/>
    <lineage>
        <taxon>Bacteria</taxon>
        <taxon>Pseudomonadati</taxon>
        <taxon>Pseudomonadota</taxon>
        <taxon>Gammaproteobacteria</taxon>
        <taxon>Salinisphaerales</taxon>
        <taxon>Salinisphaeraceae</taxon>
        <taxon>Salinisphaera</taxon>
    </lineage>
</organism>
<dbReference type="Proteomes" id="UP001595462">
    <property type="component" value="Unassembled WGS sequence"/>
</dbReference>
<name>A0ABV7EIR0_9GAMM</name>
<evidence type="ECO:0000313" key="3">
    <source>
        <dbReference type="Proteomes" id="UP001595462"/>
    </source>
</evidence>
<keyword evidence="1" id="KW-1133">Transmembrane helix</keyword>
<evidence type="ECO:0000256" key="1">
    <source>
        <dbReference type="SAM" id="Phobius"/>
    </source>
</evidence>
<reference evidence="3" key="1">
    <citation type="journal article" date="2019" name="Int. J. Syst. Evol. Microbiol.">
        <title>The Global Catalogue of Microorganisms (GCM) 10K type strain sequencing project: providing services to taxonomists for standard genome sequencing and annotation.</title>
        <authorList>
            <consortium name="The Broad Institute Genomics Platform"/>
            <consortium name="The Broad Institute Genome Sequencing Center for Infectious Disease"/>
            <person name="Wu L."/>
            <person name="Ma J."/>
        </authorList>
    </citation>
    <scope>NUCLEOTIDE SEQUENCE [LARGE SCALE GENOMIC DNA]</scope>
    <source>
        <strain evidence="3">KCTC 52640</strain>
    </source>
</reference>
<dbReference type="RefSeq" id="WP_380685843.1">
    <property type="nucleotide sequence ID" value="NZ_JBHRSS010000001.1"/>
</dbReference>
<gene>
    <name evidence="2" type="ORF">ACFOSU_01745</name>
</gene>
<proteinExistence type="predicted"/>
<accession>A0ABV7EIR0</accession>
<evidence type="ECO:0008006" key="4">
    <source>
        <dbReference type="Google" id="ProtNLM"/>
    </source>
</evidence>
<protein>
    <recommendedName>
        <fullName evidence="4">DUF2897 domain-containing protein</fullName>
    </recommendedName>
</protein>
<sequence length="63" mass="7419">MNTIVWIIVAIVVLVAAFGLLQWARKQIATTREDLKHVDRSKLKDLDNDAWGREERKDDNWKQ</sequence>